<comment type="subcellular location">
    <subcellularLocation>
        <location evidence="1">Cell membrane</location>
        <topology evidence="1">Multi-pass membrane protein</topology>
    </subcellularLocation>
</comment>
<feature type="compositionally biased region" description="Basic and acidic residues" evidence="15">
    <location>
        <begin position="214"/>
        <end position="229"/>
    </location>
</feature>
<keyword evidence="22" id="KW-1185">Reference proteome</keyword>
<dbReference type="PANTHER" id="PTHR12011:SF347">
    <property type="entry name" value="FI21270P1-RELATED"/>
    <property type="match status" value="1"/>
</dbReference>
<evidence type="ECO:0000259" key="20">
    <source>
        <dbReference type="PROSITE" id="PS50261"/>
    </source>
</evidence>
<dbReference type="InterPro" id="IPR008077">
    <property type="entry name" value="GPCR_2_brain_angio_inhib"/>
</dbReference>
<dbReference type="Gene3D" id="2.60.120.740">
    <property type="match status" value="1"/>
</dbReference>
<evidence type="ECO:0000256" key="11">
    <source>
        <dbReference type="ARBA" id="ARBA00023157"/>
    </source>
</evidence>
<evidence type="ECO:0000256" key="2">
    <source>
        <dbReference type="ARBA" id="ARBA00010933"/>
    </source>
</evidence>
<dbReference type="SUPFAM" id="SSF81321">
    <property type="entry name" value="Family A G protein-coupled receptor-like"/>
    <property type="match status" value="1"/>
</dbReference>
<keyword evidence="10 16" id="KW-0472">Membrane</keyword>
<evidence type="ECO:0000256" key="6">
    <source>
        <dbReference type="ARBA" id="ARBA00022734"/>
    </source>
</evidence>
<feature type="region of interest" description="Disordered" evidence="15">
    <location>
        <begin position="145"/>
        <end position="256"/>
    </location>
</feature>
<feature type="transmembrane region" description="Helical" evidence="16">
    <location>
        <begin position="651"/>
        <end position="674"/>
    </location>
</feature>
<reference evidence="22" key="1">
    <citation type="journal article" date="2013" name="Genome Biol.">
        <title>Draft genome of the mountain pine beetle, Dendroctonus ponderosae Hopkins, a major forest pest.</title>
        <authorList>
            <person name="Keeling C.I."/>
            <person name="Yuen M.M."/>
            <person name="Liao N.Y."/>
            <person name="Docking T.R."/>
            <person name="Chan S.K."/>
            <person name="Taylor G.A."/>
            <person name="Palmquist D.L."/>
            <person name="Jackman S.D."/>
            <person name="Nguyen A."/>
            <person name="Li M."/>
            <person name="Henderson H."/>
            <person name="Janes J.K."/>
            <person name="Zhao Y."/>
            <person name="Pandoh P."/>
            <person name="Moore R."/>
            <person name="Sperling F.A."/>
            <person name="Huber D.P."/>
            <person name="Birol I."/>
            <person name="Jones S.J."/>
            <person name="Bohlmann J."/>
        </authorList>
    </citation>
    <scope>NUCLEOTIDE SEQUENCE</scope>
</reference>
<keyword evidence="12" id="KW-0675">Receptor</keyword>
<evidence type="ECO:0000256" key="8">
    <source>
        <dbReference type="ARBA" id="ARBA00022989"/>
    </source>
</evidence>
<evidence type="ECO:0000259" key="19">
    <source>
        <dbReference type="PROSITE" id="PS50228"/>
    </source>
</evidence>
<dbReference type="CTD" id="35846"/>
<dbReference type="PROSITE" id="PS50228">
    <property type="entry name" value="SUEL_LECTIN"/>
    <property type="match status" value="1"/>
</dbReference>
<dbReference type="InterPro" id="IPR017983">
    <property type="entry name" value="GPCR_2_secretin-like_CS"/>
</dbReference>
<comment type="similarity">
    <text evidence="2">Belongs to the G-protein coupled receptor 2 family. LN-TM7 subfamily.</text>
</comment>
<keyword evidence="7" id="KW-0677">Repeat</keyword>
<dbReference type="Gene3D" id="1.25.40.610">
    <property type="match status" value="1"/>
</dbReference>
<dbReference type="FunFam" id="1.20.1070.10:FF:000200">
    <property type="entry name" value="Adhesion G protein-coupled receptor L3"/>
    <property type="match status" value="1"/>
</dbReference>
<feature type="region of interest" description="Disordered" evidence="15">
    <location>
        <begin position="1194"/>
        <end position="1228"/>
    </location>
</feature>
<evidence type="ECO:0008006" key="23">
    <source>
        <dbReference type="Google" id="ProtNLM"/>
    </source>
</evidence>
<feature type="compositionally biased region" description="Polar residues" evidence="15">
    <location>
        <begin position="230"/>
        <end position="256"/>
    </location>
</feature>
<dbReference type="CDD" id="cd15440">
    <property type="entry name" value="7tmB2_latrophilin-like_invertebrate"/>
    <property type="match status" value="1"/>
</dbReference>
<keyword evidence="13" id="KW-0325">Glycoprotein</keyword>
<dbReference type="GeneID" id="109533797"/>
<feature type="transmembrane region" description="Helical" evidence="16">
    <location>
        <begin position="793"/>
        <end position="819"/>
    </location>
</feature>
<dbReference type="PRINTS" id="PR01694">
    <property type="entry name" value="BAIPRECURSOR"/>
</dbReference>
<feature type="transmembrane region" description="Helical" evidence="16">
    <location>
        <begin position="854"/>
        <end position="877"/>
    </location>
</feature>
<dbReference type="PANTHER" id="PTHR12011">
    <property type="entry name" value="ADHESION G-PROTEIN COUPLED RECEPTOR"/>
    <property type="match status" value="1"/>
</dbReference>
<keyword evidence="11" id="KW-1015">Disulfide bond</keyword>
<dbReference type="PROSITE" id="PS00650">
    <property type="entry name" value="G_PROTEIN_RECEP_F2_2"/>
    <property type="match status" value="1"/>
</dbReference>
<feature type="signal peptide" evidence="17">
    <location>
        <begin position="1"/>
        <end position="34"/>
    </location>
</feature>
<feature type="domain" description="GAIN-B" evidence="18">
    <location>
        <begin position="478"/>
        <end position="640"/>
    </location>
</feature>
<dbReference type="Gene3D" id="2.60.220.50">
    <property type="match status" value="1"/>
</dbReference>
<dbReference type="FunFam" id="2.60.120.740:FF:000001">
    <property type="entry name" value="Adhesion G protein-coupled receptor L2"/>
    <property type="match status" value="1"/>
</dbReference>
<dbReference type="InterPro" id="IPR046338">
    <property type="entry name" value="GAIN_dom_sf"/>
</dbReference>
<dbReference type="CDD" id="cd22830">
    <property type="entry name" value="Gal_Rha_Lectin_dCirl"/>
    <property type="match status" value="1"/>
</dbReference>
<keyword evidence="9" id="KW-0297">G-protein coupled receptor</keyword>
<dbReference type="GO" id="GO:0005886">
    <property type="term" value="C:plasma membrane"/>
    <property type="evidence" value="ECO:0007669"/>
    <property type="project" value="UniProtKB-SubCell"/>
</dbReference>
<keyword evidence="6" id="KW-0430">Lectin</keyword>
<dbReference type="PROSITE" id="PS50261">
    <property type="entry name" value="G_PROTEIN_RECEP_F2_4"/>
    <property type="match status" value="1"/>
</dbReference>
<dbReference type="PRINTS" id="PR00249">
    <property type="entry name" value="GPCRSECRETIN"/>
</dbReference>
<dbReference type="Proteomes" id="UP000019118">
    <property type="component" value="Unassembled WGS sequence"/>
</dbReference>
<dbReference type="PROSITE" id="PS50221">
    <property type="entry name" value="GAIN_B"/>
    <property type="match status" value="1"/>
</dbReference>
<feature type="compositionally biased region" description="Polar residues" evidence="15">
    <location>
        <begin position="963"/>
        <end position="987"/>
    </location>
</feature>
<dbReference type="Gene3D" id="4.10.1240.10">
    <property type="entry name" value="GPCR, family 2, extracellular hormone receptor domain"/>
    <property type="match status" value="1"/>
</dbReference>
<evidence type="ECO:0000256" key="12">
    <source>
        <dbReference type="ARBA" id="ARBA00023170"/>
    </source>
</evidence>
<dbReference type="GO" id="GO:0004930">
    <property type="term" value="F:G protein-coupled receptor activity"/>
    <property type="evidence" value="ECO:0007669"/>
    <property type="project" value="UniProtKB-KW"/>
</dbReference>
<evidence type="ECO:0000256" key="16">
    <source>
        <dbReference type="SAM" id="Phobius"/>
    </source>
</evidence>
<dbReference type="Pfam" id="PF00002">
    <property type="entry name" value="7tm_2"/>
    <property type="match status" value="1"/>
</dbReference>
<dbReference type="GO" id="GO:0007166">
    <property type="term" value="P:cell surface receptor signaling pathway"/>
    <property type="evidence" value="ECO:0007669"/>
    <property type="project" value="InterPro"/>
</dbReference>
<evidence type="ECO:0000256" key="14">
    <source>
        <dbReference type="ARBA" id="ARBA00023224"/>
    </source>
</evidence>
<feature type="region of interest" description="Disordered" evidence="15">
    <location>
        <begin position="934"/>
        <end position="987"/>
    </location>
</feature>
<feature type="compositionally biased region" description="Low complexity" evidence="15">
    <location>
        <begin position="942"/>
        <end position="951"/>
    </location>
</feature>
<dbReference type="EnsemblMetazoa" id="XM_019899213.1">
    <property type="protein sequence ID" value="XP_019754772.1"/>
    <property type="gene ID" value="LOC109533797"/>
</dbReference>
<dbReference type="InterPro" id="IPR048072">
    <property type="entry name" value="7tmB2_latrophilin-like"/>
</dbReference>
<dbReference type="InterPro" id="IPR036445">
    <property type="entry name" value="GPCR_2_extracell_dom_sf"/>
</dbReference>
<keyword evidence="5 17" id="KW-0732">Signal</keyword>
<keyword evidence="4 16" id="KW-0812">Transmembrane</keyword>
<evidence type="ECO:0000256" key="1">
    <source>
        <dbReference type="ARBA" id="ARBA00004651"/>
    </source>
</evidence>
<keyword evidence="8 16" id="KW-1133">Transmembrane helix</keyword>
<reference evidence="21" key="2">
    <citation type="submission" date="2024-08" db="UniProtKB">
        <authorList>
            <consortium name="EnsemblMetazoa"/>
        </authorList>
    </citation>
    <scope>IDENTIFICATION</scope>
</reference>
<evidence type="ECO:0000256" key="17">
    <source>
        <dbReference type="SAM" id="SignalP"/>
    </source>
</evidence>
<organism evidence="21 22">
    <name type="scientific">Dendroctonus ponderosae</name>
    <name type="common">Mountain pine beetle</name>
    <dbReference type="NCBI Taxonomy" id="77166"/>
    <lineage>
        <taxon>Eukaryota</taxon>
        <taxon>Metazoa</taxon>
        <taxon>Ecdysozoa</taxon>
        <taxon>Arthropoda</taxon>
        <taxon>Hexapoda</taxon>
        <taxon>Insecta</taxon>
        <taxon>Pterygota</taxon>
        <taxon>Neoptera</taxon>
        <taxon>Endopterygota</taxon>
        <taxon>Coleoptera</taxon>
        <taxon>Polyphaga</taxon>
        <taxon>Cucujiformia</taxon>
        <taxon>Curculionidae</taxon>
        <taxon>Scolytinae</taxon>
        <taxon>Dendroctonus</taxon>
    </lineage>
</organism>
<evidence type="ECO:0000256" key="4">
    <source>
        <dbReference type="ARBA" id="ARBA00022692"/>
    </source>
</evidence>
<dbReference type="InterPro" id="IPR057244">
    <property type="entry name" value="GAIN_B"/>
</dbReference>
<feature type="domain" description="G-protein coupled receptors family 2 profile 2" evidence="20">
    <location>
        <begin position="649"/>
        <end position="907"/>
    </location>
</feature>
<evidence type="ECO:0000256" key="7">
    <source>
        <dbReference type="ARBA" id="ARBA00022737"/>
    </source>
</evidence>
<dbReference type="GO" id="GO:0030246">
    <property type="term" value="F:carbohydrate binding"/>
    <property type="evidence" value="ECO:0007669"/>
    <property type="project" value="UniProtKB-KW"/>
</dbReference>
<dbReference type="InterPro" id="IPR000922">
    <property type="entry name" value="Lectin_gal-bd_dom"/>
</dbReference>
<evidence type="ECO:0000313" key="21">
    <source>
        <dbReference type="EnsemblMetazoa" id="XP_019754772.1"/>
    </source>
</evidence>
<protein>
    <recommendedName>
        <fullName evidence="23">Latrophilin Cirl</fullName>
    </recommendedName>
</protein>
<evidence type="ECO:0000256" key="3">
    <source>
        <dbReference type="ARBA" id="ARBA00022475"/>
    </source>
</evidence>
<evidence type="ECO:0000259" key="18">
    <source>
        <dbReference type="PROSITE" id="PS50221"/>
    </source>
</evidence>
<feature type="domain" description="SUEL-type lectin" evidence="19">
    <location>
        <begin position="47"/>
        <end position="136"/>
    </location>
</feature>
<keyword evidence="3" id="KW-1003">Cell membrane</keyword>
<dbReference type="Pfam" id="PF01825">
    <property type="entry name" value="GPS"/>
    <property type="match status" value="1"/>
</dbReference>
<feature type="transmembrane region" description="Helical" evidence="16">
    <location>
        <begin position="754"/>
        <end position="773"/>
    </location>
</feature>
<evidence type="ECO:0000256" key="15">
    <source>
        <dbReference type="SAM" id="MobiDB-lite"/>
    </source>
</evidence>
<evidence type="ECO:0000256" key="10">
    <source>
        <dbReference type="ARBA" id="ARBA00023136"/>
    </source>
</evidence>
<feature type="compositionally biased region" description="Low complexity" evidence="15">
    <location>
        <begin position="188"/>
        <end position="200"/>
    </location>
</feature>
<dbReference type="InterPro" id="IPR000203">
    <property type="entry name" value="GPS"/>
</dbReference>
<evidence type="ECO:0000313" key="22">
    <source>
        <dbReference type="Proteomes" id="UP000019118"/>
    </source>
</evidence>
<feature type="transmembrane region" description="Helical" evidence="16">
    <location>
        <begin position="718"/>
        <end position="742"/>
    </location>
</feature>
<dbReference type="Pfam" id="PF02140">
    <property type="entry name" value="SUEL_Lectin"/>
    <property type="match status" value="1"/>
</dbReference>
<dbReference type="SMART" id="SM00303">
    <property type="entry name" value="GPS"/>
    <property type="match status" value="1"/>
</dbReference>
<feature type="transmembrane region" description="Helical" evidence="16">
    <location>
        <begin position="883"/>
        <end position="905"/>
    </location>
</feature>
<keyword evidence="14" id="KW-0807">Transducer</keyword>
<dbReference type="Gene3D" id="1.20.1070.10">
    <property type="entry name" value="Rhodopsin 7-helix transmembrane proteins"/>
    <property type="match status" value="1"/>
</dbReference>
<feature type="region of interest" description="Disordered" evidence="15">
    <location>
        <begin position="1113"/>
        <end position="1133"/>
    </location>
</feature>
<name>A0AAR5P1M5_DENPD</name>
<feature type="compositionally biased region" description="Polar residues" evidence="15">
    <location>
        <begin position="153"/>
        <end position="165"/>
    </location>
</feature>
<evidence type="ECO:0000256" key="9">
    <source>
        <dbReference type="ARBA" id="ARBA00023040"/>
    </source>
</evidence>
<feature type="chain" id="PRO_5043747932" description="Latrophilin Cirl" evidence="17">
    <location>
        <begin position="35"/>
        <end position="1315"/>
    </location>
</feature>
<dbReference type="InterPro" id="IPR043159">
    <property type="entry name" value="Lectin_gal-bd_sf"/>
</dbReference>
<dbReference type="Pfam" id="PF16489">
    <property type="entry name" value="GAIN"/>
    <property type="match status" value="1"/>
</dbReference>
<dbReference type="InterPro" id="IPR017981">
    <property type="entry name" value="GPCR_2-like_7TM"/>
</dbReference>
<evidence type="ECO:0000256" key="13">
    <source>
        <dbReference type="ARBA" id="ARBA00023180"/>
    </source>
</evidence>
<evidence type="ECO:0000256" key="5">
    <source>
        <dbReference type="ARBA" id="ARBA00022729"/>
    </source>
</evidence>
<sequence>MLIRGDGVMAWHGKIRPGLLLLLFSFVVISEATAKALEQYRYETAYACEGKTLKIECKDGELIKLIRANYGRFSITICNDHGNTDWSVNCMSPKSLRVLHARCSFKSQCSIEVSNDVFGDPCVGTHKYIEAQYVCENATTTTTTSRPSPPWLITSQPPMWSTIKTQPPRPATTKVTISPPSPIPGPIPSSTSVNVPTSTSKGYQDLPVDNSGGAKDHDVWSWEPKEPNKFDSTTLPVATITPNENSSKRLPTSDATSTFTYSPSIPSIYPWPKDSEYLPYHCNSTTVRNIFWKSIHVNETAIQPCPPGTTGFAKWHCSDVASSNYPEWVPINPDLSECRSVWLTSLEQRLVLGKDLLMSIIRDLSTVTGSKTLYGGDMAITTKIIQKMTEKMSQDIQTFPDTRQREEIVTEMLGYVTKTSSNLLDATQYSSWRDLSYKEQMGVATSLLIGLEENAFLLADTVTSQKTVNRKEKNILLSVRVLDTKFLSDETFPSEDRTSIWNASSDSIELPKEALLENSDGNLVRLVFVAFDRLEEILQWQPDSADHGNNITKILNSKVISASLGKGRHIQLKEPVRLTLKHIKIENVSNPKCVFWDYTMNSWSEEGCHVDTSDSNYTHTVCYCDHLTNFAILMDVHDIYLPISHEIALQVITYVGCIISIICLILAIVTFQLFRGLKSDRTTIHCNLCTCLLIAEFVFLVGINQTENKISCGIIAGVLQYFFLCAFVWMFFEGFQLYVMLIEVFEVEKSRLRWYYIFAYGLPFLIVFASATIYPQGYGTMRHCWLRTDNYFIYTFVGPVFLVMMLNVIFLTMAIVMMCRHASASVSMKNKEQSRLASTSGKEESALRMRFDLAWLKGAFVLVFLLGLTWIFGFLYVNQESVAMAYLFATFNSFQGFFIFVFHCVQNEKVRKEYRKFIRKHSWLPKCLRCSKSSSGPGGSSSGNSGSCTTSGGAGKERRPSLYGSNGNPSGGANTHITDNSVLTPHGTSLQRGWNSQSCTNVNRACRTPVPTSTSANMAATLCRPPRLTDSVPSPDLEAPNTSTLPYIRNFYKNSTVNPNIPKSVSTWGPLHKPLHWKNISFKSYSRDSGHGGSEQEESPRSHMIIAEAHRHSSALAKEAPRQAPNSQQSGFSDYGMRQVSQQAHCVATGRKKLNSAKPHHWGHHTYTEIYDGQNPRGLLTAEDDPVYEEIDRNEIQVSDMSDEDAKRQSDMSRQSSRSYGDHRPLIPYSPGAERSFLEVLSNNKELENAYRLRCNNVGLPYHTPQDASVRSLAAVLDGETVVCHLEPQEMYPHQHLDVTYVSRTLSHLPPYSES</sequence>
<dbReference type="InterPro" id="IPR000832">
    <property type="entry name" value="GPCR_2_secretin-like"/>
</dbReference>
<feature type="transmembrane region" description="Helical" evidence="16">
    <location>
        <begin position="686"/>
        <end position="706"/>
    </location>
</feature>
<proteinExistence type="inferred from homology"/>
<dbReference type="InterPro" id="IPR032471">
    <property type="entry name" value="AGRL2-4_GAIN_subdom_A"/>
</dbReference>
<accession>A0AAR5P1M5</accession>